<evidence type="ECO:0000313" key="2">
    <source>
        <dbReference type="Proteomes" id="UP000178529"/>
    </source>
</evidence>
<dbReference type="Proteomes" id="UP000178529">
    <property type="component" value="Unassembled WGS sequence"/>
</dbReference>
<name>A0A1G2R682_9BACT</name>
<organism evidence="1 2">
    <name type="scientific">Candidatus Wildermuthbacteria bacterium RIFCSPHIGHO2_02_FULL_48_16</name>
    <dbReference type="NCBI Taxonomy" id="1802453"/>
    <lineage>
        <taxon>Bacteria</taxon>
        <taxon>Candidatus Wildermuthiibacteriota</taxon>
    </lineage>
</organism>
<evidence type="ECO:0000313" key="1">
    <source>
        <dbReference type="EMBL" id="OHA68333.1"/>
    </source>
</evidence>
<sequence length="373" mass="41150">MKRLIPGIVLLLVVAGGVVFLNAREKETVSPDRRALELFTNQAISGERISEPSQIDLGEESALCEGQAQADFNCYEKIFADLTKNEGIVAAFALLRAEYAKSAYVQSQCHPLAHVIGNTAATLFPDVSEAYTKGDSFCWSGYYHGVLEGVIGRIGYSNLGKEMNSICKGLRDARAYSFDHYNCVHGLGHGVMAVTNNELFQSLETCDILEDSWERTSCWSGAFMENVIVDNKNHYTKYLKPENPLYPCSAVNEQYKGTCYLMQTSYMLKVTLGDFQKVFDLCGQAETNHQNTCYQSLGRDASGRSLSNVEQTKATCDLGKNFAQRSNCVIGAVKDFISYFHSDAQAKELCASLDGADLQKVCKDTAESYATVL</sequence>
<gene>
    <name evidence="1" type="ORF">A3J68_00195</name>
</gene>
<reference evidence="1 2" key="1">
    <citation type="journal article" date="2016" name="Nat. Commun.">
        <title>Thousands of microbial genomes shed light on interconnected biogeochemical processes in an aquifer system.</title>
        <authorList>
            <person name="Anantharaman K."/>
            <person name="Brown C.T."/>
            <person name="Hug L.A."/>
            <person name="Sharon I."/>
            <person name="Castelle C.J."/>
            <person name="Probst A.J."/>
            <person name="Thomas B.C."/>
            <person name="Singh A."/>
            <person name="Wilkins M.J."/>
            <person name="Karaoz U."/>
            <person name="Brodie E.L."/>
            <person name="Williams K.H."/>
            <person name="Hubbard S.S."/>
            <person name="Banfield J.F."/>
        </authorList>
    </citation>
    <scope>NUCLEOTIDE SEQUENCE [LARGE SCALE GENOMIC DNA]</scope>
</reference>
<protein>
    <submittedName>
        <fullName evidence="1">Uncharacterized protein</fullName>
    </submittedName>
</protein>
<proteinExistence type="predicted"/>
<dbReference type="AlphaFoldDB" id="A0A1G2R682"/>
<accession>A0A1G2R682</accession>
<comment type="caution">
    <text evidence="1">The sequence shown here is derived from an EMBL/GenBank/DDBJ whole genome shotgun (WGS) entry which is preliminary data.</text>
</comment>
<dbReference type="EMBL" id="MHTY01000027">
    <property type="protein sequence ID" value="OHA68333.1"/>
    <property type="molecule type" value="Genomic_DNA"/>
</dbReference>